<gene>
    <name evidence="1" type="ORF">AGERDE_LOCUS12719</name>
</gene>
<sequence>YFGGLENSDNSHIEIDEIQIQTQLLHPPPVVADVALKHYDRNKLKL</sequence>
<accession>A0A9N9ENQ4</accession>
<proteinExistence type="predicted"/>
<comment type="caution">
    <text evidence="1">The sequence shown here is derived from an EMBL/GenBank/DDBJ whole genome shotgun (WGS) entry which is preliminary data.</text>
</comment>
<organism evidence="1 2">
    <name type="scientific">Ambispora gerdemannii</name>
    <dbReference type="NCBI Taxonomy" id="144530"/>
    <lineage>
        <taxon>Eukaryota</taxon>
        <taxon>Fungi</taxon>
        <taxon>Fungi incertae sedis</taxon>
        <taxon>Mucoromycota</taxon>
        <taxon>Glomeromycotina</taxon>
        <taxon>Glomeromycetes</taxon>
        <taxon>Archaeosporales</taxon>
        <taxon>Ambisporaceae</taxon>
        <taxon>Ambispora</taxon>
    </lineage>
</organism>
<dbReference type="Proteomes" id="UP000789831">
    <property type="component" value="Unassembled WGS sequence"/>
</dbReference>
<keyword evidence="2" id="KW-1185">Reference proteome</keyword>
<name>A0A9N9ENQ4_9GLOM</name>
<dbReference type="EMBL" id="CAJVPL010010847">
    <property type="protein sequence ID" value="CAG8682187.1"/>
    <property type="molecule type" value="Genomic_DNA"/>
</dbReference>
<reference evidence="1" key="1">
    <citation type="submission" date="2021-06" db="EMBL/GenBank/DDBJ databases">
        <authorList>
            <person name="Kallberg Y."/>
            <person name="Tangrot J."/>
            <person name="Rosling A."/>
        </authorList>
    </citation>
    <scope>NUCLEOTIDE SEQUENCE</scope>
    <source>
        <strain evidence="1">MT106</strain>
    </source>
</reference>
<evidence type="ECO:0000313" key="1">
    <source>
        <dbReference type="EMBL" id="CAG8682187.1"/>
    </source>
</evidence>
<dbReference type="AlphaFoldDB" id="A0A9N9ENQ4"/>
<protein>
    <submittedName>
        <fullName evidence="1">4395_t:CDS:1</fullName>
    </submittedName>
</protein>
<evidence type="ECO:0000313" key="2">
    <source>
        <dbReference type="Proteomes" id="UP000789831"/>
    </source>
</evidence>
<feature type="non-terminal residue" evidence="1">
    <location>
        <position position="1"/>
    </location>
</feature>